<proteinExistence type="predicted"/>
<dbReference type="SUPFAM" id="SSF52540">
    <property type="entry name" value="P-loop containing nucleoside triphosphate hydrolases"/>
    <property type="match status" value="1"/>
</dbReference>
<name>D6AE38_STRFL</name>
<dbReference type="PANTHER" id="PTHR47691">
    <property type="entry name" value="REGULATOR-RELATED"/>
    <property type="match status" value="1"/>
</dbReference>
<dbReference type="EMBL" id="DS999644">
    <property type="protein sequence ID" value="EFE78813.2"/>
    <property type="molecule type" value="Genomic_DNA"/>
</dbReference>
<dbReference type="Gene3D" id="3.40.50.300">
    <property type="entry name" value="P-loop containing nucleotide triphosphate hydrolases"/>
    <property type="match status" value="1"/>
</dbReference>
<dbReference type="SUPFAM" id="SSF48452">
    <property type="entry name" value="TPR-like"/>
    <property type="match status" value="1"/>
</dbReference>
<protein>
    <submittedName>
        <fullName evidence="2">Transcriptional regulator</fullName>
    </submittedName>
</protein>
<gene>
    <name evidence="2" type="ORF">SSGG_06180</name>
</gene>
<organism evidence="2 3">
    <name type="scientific">Streptomyces filamentosus NRRL 15998</name>
    <dbReference type="NCBI Taxonomy" id="457431"/>
    <lineage>
        <taxon>Bacteria</taxon>
        <taxon>Bacillati</taxon>
        <taxon>Actinomycetota</taxon>
        <taxon>Actinomycetes</taxon>
        <taxon>Kitasatosporales</taxon>
        <taxon>Streptomycetaceae</taxon>
        <taxon>Streptomyces</taxon>
    </lineage>
</organism>
<dbReference type="InterPro" id="IPR011990">
    <property type="entry name" value="TPR-like_helical_dom_sf"/>
</dbReference>
<sequence length="737" mass="78960">MPGRGAPGEPAGTGAYRMLDPISMAAITAVLGAVGSGMASEAGKWAWETAGGLVRRMAGREVVAPTRPEDQEAVARIIHDSVHSDPELARTWNSFARSVQTTGVTIGCPRLPASVRFFTDREASMKLLDREAGRKPDGRPRVALLHGGDSMGTSALAVHWGWRAESLFPDGQLYVDLGRSGAGSTHTASSALRELLRQLGLHDDQIPPSEAARIDAFRRIVADRKLLLVLDHARSAAQIAPLLTSAPSVLTLVVARRPFPGLDAFPVPVGPLSDRDAARLLTKIVGKEVMRSARATLPAVLARCGGSPYALRAAAPRLLDSGPLAAPQPPLPHHEPTGGPTMRDSDPMRTAAEDAYRLLRPDAARLYRLMGLRPWPAFDAEAAAQVAGIDVDAAGELLGVLADALLLEHTDSGRYRYRPSVRAHAEETAYRQEGIGGCSAATTRAVDHYLRLSVTAARAALPESWRVPDAPADSPADAYAERGEAVARLAVELPNLVEAVSTAEEFGKPDTVLTLCRALWPLQLKAGHHEALLPALRIGTAVADDQVPGSRESGALHAQLAHTLGELQLWDEAGAQAAAAARDEREAGHTRGLASAIEFLGLLRLRQWRFQDAYDCFDEAAAVLDGIGPGEEGAADVPRARALLERHRGRALRGLGRPGEAQTHIERALAFFRANGEAYNTARALTDISEVLLARGESGTALPLIDEAIRILSEENADQHVEHLRRLRERCSDPRQE</sequence>
<dbReference type="Pfam" id="PF13424">
    <property type="entry name" value="TPR_12"/>
    <property type="match status" value="1"/>
</dbReference>
<evidence type="ECO:0000256" key="1">
    <source>
        <dbReference type="SAM" id="MobiDB-lite"/>
    </source>
</evidence>
<dbReference type="PANTHER" id="PTHR47691:SF3">
    <property type="entry name" value="HTH-TYPE TRANSCRIPTIONAL REGULATOR RV0890C-RELATED"/>
    <property type="match status" value="1"/>
</dbReference>
<evidence type="ECO:0000313" key="2">
    <source>
        <dbReference type="EMBL" id="EFE78813.2"/>
    </source>
</evidence>
<feature type="region of interest" description="Disordered" evidence="1">
    <location>
        <begin position="322"/>
        <end position="347"/>
    </location>
</feature>
<dbReference type="Gene3D" id="1.25.40.10">
    <property type="entry name" value="Tetratricopeptide repeat domain"/>
    <property type="match status" value="1"/>
</dbReference>
<dbReference type="AlphaFoldDB" id="D6AE38"/>
<accession>D6AE38</accession>
<reference evidence="3" key="1">
    <citation type="submission" date="2008-10" db="EMBL/GenBank/DDBJ databases">
        <authorList>
            <person name="Molnar K."/>
        </authorList>
    </citation>
    <scope>NUCLEOTIDE SEQUENCE [LARGE SCALE GENOMIC DNA]</scope>
    <source>
        <strain evidence="3">NRRL 15998</strain>
    </source>
</reference>
<dbReference type="InterPro" id="IPR027417">
    <property type="entry name" value="P-loop_NTPase"/>
</dbReference>
<evidence type="ECO:0000313" key="3">
    <source>
        <dbReference type="Proteomes" id="UP000003986"/>
    </source>
</evidence>
<reference evidence="3" key="2">
    <citation type="submission" date="2008-12" db="EMBL/GenBank/DDBJ databases">
        <title>Annotation of Streptomyces roseosporus strain NRRL 15998.</title>
        <authorList>
            <consortium name="The Broad Institute Genome Sequencing Platform"/>
            <consortium name="Broad Institute Microbial Sequencing Center"/>
            <person name="Fischbach M."/>
            <person name="Ward D."/>
            <person name="Young S."/>
            <person name="Kodira C.D."/>
            <person name="Zeng Q."/>
            <person name="Koehrsen M."/>
            <person name="Godfrey P."/>
            <person name="Alvarado L."/>
            <person name="Berlin A.M."/>
            <person name="Borenstein D."/>
            <person name="Chen Z."/>
            <person name="Engels R."/>
            <person name="Freedman E."/>
            <person name="Gellesch M."/>
            <person name="Goldberg J."/>
            <person name="Griggs A."/>
            <person name="Gujja S."/>
            <person name="Heiman D.I."/>
            <person name="Hepburn T.A."/>
            <person name="Howarth C."/>
            <person name="Jen D."/>
            <person name="Larson L."/>
            <person name="Lewis B."/>
            <person name="Mehta T."/>
            <person name="Park D."/>
            <person name="Pearson M."/>
            <person name="Roberts A."/>
            <person name="Saif S."/>
            <person name="Shea T.D."/>
            <person name="Shenoy N."/>
            <person name="Sisk P."/>
            <person name="Stolte C."/>
            <person name="Sykes S.N."/>
            <person name="Walk T."/>
            <person name="White J."/>
            <person name="Yandava C."/>
            <person name="Straight P."/>
            <person name="Clardy J."/>
            <person name="Hung D."/>
            <person name="Kolter R."/>
            <person name="Mekalanos J."/>
            <person name="Walker S."/>
            <person name="Walsh C.T."/>
            <person name="Wieland B.L.C."/>
            <person name="Ilzarbe M."/>
            <person name="Galagan J."/>
            <person name="Nusbaum C."/>
            <person name="Birren B."/>
        </authorList>
    </citation>
    <scope>NUCLEOTIDE SEQUENCE [LARGE SCALE GENOMIC DNA]</scope>
    <source>
        <strain evidence="3">NRRL 15998</strain>
    </source>
</reference>
<dbReference type="Proteomes" id="UP000003986">
    <property type="component" value="Unassembled WGS sequence"/>
</dbReference>